<evidence type="ECO:0000313" key="1">
    <source>
        <dbReference type="EMBL" id="KAJ1113824.1"/>
    </source>
</evidence>
<proteinExistence type="predicted"/>
<protein>
    <submittedName>
        <fullName evidence="1">Uncharacterized protein</fullName>
    </submittedName>
</protein>
<dbReference type="AlphaFoldDB" id="A0AAV7NGK5"/>
<gene>
    <name evidence="1" type="ORF">NDU88_002065</name>
</gene>
<dbReference type="EMBL" id="JANPWB010000012">
    <property type="protein sequence ID" value="KAJ1113824.1"/>
    <property type="molecule type" value="Genomic_DNA"/>
</dbReference>
<name>A0AAV7NGK5_PLEWA</name>
<dbReference type="Proteomes" id="UP001066276">
    <property type="component" value="Chromosome 8"/>
</dbReference>
<reference evidence="1" key="1">
    <citation type="journal article" date="2022" name="bioRxiv">
        <title>Sequencing and chromosome-scale assembly of the giantPleurodeles waltlgenome.</title>
        <authorList>
            <person name="Brown T."/>
            <person name="Elewa A."/>
            <person name="Iarovenko S."/>
            <person name="Subramanian E."/>
            <person name="Araus A.J."/>
            <person name="Petzold A."/>
            <person name="Susuki M."/>
            <person name="Suzuki K.-i.T."/>
            <person name="Hayashi T."/>
            <person name="Toyoda A."/>
            <person name="Oliveira C."/>
            <person name="Osipova E."/>
            <person name="Leigh N.D."/>
            <person name="Simon A."/>
            <person name="Yun M.H."/>
        </authorList>
    </citation>
    <scope>NUCLEOTIDE SEQUENCE</scope>
    <source>
        <strain evidence="1">20211129_DDA</strain>
        <tissue evidence="1">Liver</tissue>
    </source>
</reference>
<evidence type="ECO:0000313" key="2">
    <source>
        <dbReference type="Proteomes" id="UP001066276"/>
    </source>
</evidence>
<organism evidence="1 2">
    <name type="scientific">Pleurodeles waltl</name>
    <name type="common">Iberian ribbed newt</name>
    <dbReference type="NCBI Taxonomy" id="8319"/>
    <lineage>
        <taxon>Eukaryota</taxon>
        <taxon>Metazoa</taxon>
        <taxon>Chordata</taxon>
        <taxon>Craniata</taxon>
        <taxon>Vertebrata</taxon>
        <taxon>Euteleostomi</taxon>
        <taxon>Amphibia</taxon>
        <taxon>Batrachia</taxon>
        <taxon>Caudata</taxon>
        <taxon>Salamandroidea</taxon>
        <taxon>Salamandridae</taxon>
        <taxon>Pleurodelinae</taxon>
        <taxon>Pleurodeles</taxon>
    </lineage>
</organism>
<accession>A0AAV7NGK5</accession>
<keyword evidence="2" id="KW-1185">Reference proteome</keyword>
<comment type="caution">
    <text evidence="1">The sequence shown here is derived from an EMBL/GenBank/DDBJ whole genome shotgun (WGS) entry which is preliminary data.</text>
</comment>
<sequence length="130" mass="13647">MGKSAPLHNNEGYISSAAEENVTVSPRIRGPRWVRSAGAHLVVSGRRRGGSGHTVLTCGRRRRSVPAVVTAPAGVPCRGGGPPGRKVSPALRAPVEKHHAAGGACSETRVDVARQWQHVALLAPRLTEAE</sequence>